<proteinExistence type="predicted"/>
<reference evidence="1" key="1">
    <citation type="submission" date="2020-05" db="EMBL/GenBank/DDBJ databases">
        <authorList>
            <person name="Chiriac C."/>
            <person name="Salcher M."/>
            <person name="Ghai R."/>
            <person name="Kavagutti S V."/>
        </authorList>
    </citation>
    <scope>NUCLEOTIDE SEQUENCE</scope>
</reference>
<protein>
    <submittedName>
        <fullName evidence="1">Unannotated protein</fullName>
    </submittedName>
</protein>
<sequence length="162" mass="17732">MNGKALGHVLDCSEHSVEFVFGDASIDMRKNAAEDTLGGMLEGRRCIVRAGLIERHLQLCLEIVERGLGFFKRDVAATHKCFGVQLAYRTGFVDALVHKRLRVARVVAFVVAMAAVTHHVDDDITIERSAVVERKPSDANDGFGVVTVHVKDRGLDHLGDIG</sequence>
<dbReference type="AlphaFoldDB" id="A0A6J6E2S7"/>
<gene>
    <name evidence="1" type="ORF">UFOPK1711_00482</name>
</gene>
<dbReference type="EMBL" id="CAEZTR010000019">
    <property type="protein sequence ID" value="CAB4570557.1"/>
    <property type="molecule type" value="Genomic_DNA"/>
</dbReference>
<name>A0A6J6E2S7_9ZZZZ</name>
<organism evidence="1">
    <name type="scientific">freshwater metagenome</name>
    <dbReference type="NCBI Taxonomy" id="449393"/>
    <lineage>
        <taxon>unclassified sequences</taxon>
        <taxon>metagenomes</taxon>
        <taxon>ecological metagenomes</taxon>
    </lineage>
</organism>
<accession>A0A6J6E2S7</accession>
<evidence type="ECO:0000313" key="1">
    <source>
        <dbReference type="EMBL" id="CAB4570557.1"/>
    </source>
</evidence>